<evidence type="ECO:0000313" key="2">
    <source>
        <dbReference type="EMBL" id="CAL2075362.1"/>
    </source>
</evidence>
<organism evidence="2 3">
    <name type="scientific">Tenacibaculum platacis</name>
    <dbReference type="NCBI Taxonomy" id="3137852"/>
    <lineage>
        <taxon>Bacteria</taxon>
        <taxon>Pseudomonadati</taxon>
        <taxon>Bacteroidota</taxon>
        <taxon>Flavobacteriia</taxon>
        <taxon>Flavobacteriales</taxon>
        <taxon>Flavobacteriaceae</taxon>
        <taxon>Tenacibaculum</taxon>
    </lineage>
</organism>
<feature type="domain" description="DUF7738" evidence="1">
    <location>
        <begin position="53"/>
        <end position="152"/>
    </location>
</feature>
<dbReference type="EMBL" id="CAXIXY010000003">
    <property type="protein sequence ID" value="CAL2075362.1"/>
    <property type="molecule type" value="Genomic_DNA"/>
</dbReference>
<keyword evidence="3" id="KW-1185">Reference proteome</keyword>
<protein>
    <recommendedName>
        <fullName evidence="1">DUF7738 domain-containing protein</fullName>
    </recommendedName>
</protein>
<reference evidence="2 3" key="1">
    <citation type="submission" date="2024-05" db="EMBL/GenBank/DDBJ databases">
        <authorList>
            <person name="Duchaud E."/>
        </authorList>
    </citation>
    <scope>NUCLEOTIDE SEQUENCE [LARGE SCALE GENOMIC DNA]</scope>
    <source>
        <strain evidence="2">Ena-SAMPLE-TAB-13-05-2024-13:56:06:370-140302</strain>
    </source>
</reference>
<dbReference type="InterPro" id="IPR056640">
    <property type="entry name" value="DUF7738"/>
</dbReference>
<dbReference type="Proteomes" id="UP001497416">
    <property type="component" value="Unassembled WGS sequence"/>
</dbReference>
<comment type="caution">
    <text evidence="2">The sequence shown here is derived from an EMBL/GenBank/DDBJ whole genome shotgun (WGS) entry which is preliminary data.</text>
</comment>
<name>A0ABP1EEP3_9FLAO</name>
<evidence type="ECO:0000313" key="3">
    <source>
        <dbReference type="Proteomes" id="UP001497416"/>
    </source>
</evidence>
<evidence type="ECO:0000259" key="1">
    <source>
        <dbReference type="Pfam" id="PF24880"/>
    </source>
</evidence>
<dbReference type="Pfam" id="PF24880">
    <property type="entry name" value="DUF7738"/>
    <property type="match status" value="1"/>
</dbReference>
<gene>
    <name evidence="2" type="ORF">T190607A01A_10179</name>
</gene>
<sequence>MGLINNKPFQYYYSKNQLQIINNYQHQNMIKNLFITVSILFSSLLIAQSDVKIEFKSETNVTLNNLKIDKNTTFDDIKKMLGEPKVYKEYASGKVNYHYVKNGITLQTMDGKLLLLGFNYNWDGDKTFPESTFKGELVINGVSFNQNSNQKNLEKIENIDFMEVMPGFIFSKPKAGKKNTLIVLGFKNDKVTQIGFEFH</sequence>
<proteinExistence type="predicted"/>
<accession>A0ABP1EEP3</accession>